<reference evidence="11 12" key="1">
    <citation type="submission" date="2023-11" db="EMBL/GenBank/DDBJ databases">
        <authorList>
            <person name="Val-Calvo J."/>
            <person name="Scortti M."/>
            <person name="Vazquez-Boland J."/>
        </authorList>
    </citation>
    <scope>NUCLEOTIDE SEQUENCE [LARGE SCALE GENOMIC DNA]</scope>
    <source>
        <strain evidence="11 12">PAM 2766</strain>
    </source>
</reference>
<evidence type="ECO:0000313" key="11">
    <source>
        <dbReference type="EMBL" id="MFM1724633.1"/>
    </source>
</evidence>
<dbReference type="PANTHER" id="PTHR33910:SF1">
    <property type="entry name" value="PROTEIN TRANSLOCASE SUBUNIT SECE"/>
    <property type="match status" value="1"/>
</dbReference>
<keyword evidence="7 9" id="KW-0811">Translocation</keyword>
<accession>A0ABW9FHS6</accession>
<dbReference type="PANTHER" id="PTHR33910">
    <property type="entry name" value="PROTEIN TRANSLOCASE SUBUNIT SECE"/>
    <property type="match status" value="1"/>
</dbReference>
<comment type="similarity">
    <text evidence="9">Belongs to the SecE/SEC61-gamma family.</text>
</comment>
<feature type="compositionally biased region" description="Low complexity" evidence="10">
    <location>
        <begin position="74"/>
        <end position="92"/>
    </location>
</feature>
<dbReference type="InterPro" id="IPR001901">
    <property type="entry name" value="Translocase_SecE/Sec61-g"/>
</dbReference>
<feature type="compositionally biased region" description="Basic and acidic residues" evidence="10">
    <location>
        <begin position="25"/>
        <end position="37"/>
    </location>
</feature>
<protein>
    <recommendedName>
        <fullName evidence="9">Protein translocase subunit SecE</fullName>
    </recommendedName>
</protein>
<sequence>MSDERNDGTPGSTDPGTVGDSEAGETSRSEAGPDRDGSSVPESSDSGSTSATPSGKPSGKRAARRSSTEEQPAKKAVAASSVKSPESKPVAKTSKADKPRGENIFKRIRRFLREVVAELRKVIWPNRKQMITYTSVVLVFVAFMVTFISLLDIGFGKGVSWLFG</sequence>
<dbReference type="NCBIfam" id="TIGR00964">
    <property type="entry name" value="secE_bact"/>
    <property type="match status" value="1"/>
</dbReference>
<keyword evidence="3 9" id="KW-1003">Cell membrane</keyword>
<evidence type="ECO:0000256" key="9">
    <source>
        <dbReference type="HAMAP-Rule" id="MF_00422"/>
    </source>
</evidence>
<evidence type="ECO:0000256" key="6">
    <source>
        <dbReference type="ARBA" id="ARBA00022989"/>
    </source>
</evidence>
<comment type="function">
    <text evidence="9">Essential subunit of the Sec protein translocation channel SecYEG. Clamps together the 2 halves of SecY. May contact the channel plug during translocation.</text>
</comment>
<dbReference type="InterPro" id="IPR038379">
    <property type="entry name" value="SecE_sf"/>
</dbReference>
<organism evidence="11 12">
    <name type="scientific">Rhodococcus parequi</name>
    <dbReference type="NCBI Taxonomy" id="3137122"/>
    <lineage>
        <taxon>Bacteria</taxon>
        <taxon>Bacillati</taxon>
        <taxon>Actinomycetota</taxon>
        <taxon>Actinomycetes</taxon>
        <taxon>Mycobacteriales</taxon>
        <taxon>Nocardiaceae</taxon>
        <taxon>Rhodococcus</taxon>
    </lineage>
</organism>
<dbReference type="Gene3D" id="1.20.5.1030">
    <property type="entry name" value="Preprotein translocase secy subunit"/>
    <property type="match status" value="1"/>
</dbReference>
<feature type="compositionally biased region" description="Low complexity" evidence="10">
    <location>
        <begin position="38"/>
        <end position="55"/>
    </location>
</feature>
<keyword evidence="2 9" id="KW-0813">Transport</keyword>
<dbReference type="PROSITE" id="PS01067">
    <property type="entry name" value="SECE_SEC61G"/>
    <property type="match status" value="1"/>
</dbReference>
<evidence type="ECO:0000256" key="1">
    <source>
        <dbReference type="ARBA" id="ARBA00004370"/>
    </source>
</evidence>
<keyword evidence="5 9" id="KW-0653">Protein transport</keyword>
<keyword evidence="8 9" id="KW-0472">Membrane</keyword>
<evidence type="ECO:0000256" key="7">
    <source>
        <dbReference type="ARBA" id="ARBA00023010"/>
    </source>
</evidence>
<name>A0ABW9FHS6_9NOCA</name>
<dbReference type="InterPro" id="IPR005807">
    <property type="entry name" value="SecE_bac"/>
</dbReference>
<keyword evidence="4 9" id="KW-0812">Transmembrane</keyword>
<dbReference type="EMBL" id="JBDLNV010000005">
    <property type="protein sequence ID" value="MFM1724633.1"/>
    <property type="molecule type" value="Genomic_DNA"/>
</dbReference>
<comment type="subunit">
    <text evidence="9">Component of the Sec protein translocase complex. Heterotrimer consisting of SecY, SecE and SecG subunits. The heterotrimers can form oligomers, although 1 heterotrimer is thought to be able to translocate proteins. Interacts with the ribosome. Interacts with SecDF, and other proteins may be involved. Interacts with SecA.</text>
</comment>
<evidence type="ECO:0000256" key="2">
    <source>
        <dbReference type="ARBA" id="ARBA00022448"/>
    </source>
</evidence>
<feature type="transmembrane region" description="Helical" evidence="9">
    <location>
        <begin position="130"/>
        <end position="151"/>
    </location>
</feature>
<evidence type="ECO:0000256" key="4">
    <source>
        <dbReference type="ARBA" id="ARBA00022692"/>
    </source>
</evidence>
<evidence type="ECO:0000256" key="5">
    <source>
        <dbReference type="ARBA" id="ARBA00022927"/>
    </source>
</evidence>
<keyword evidence="12" id="KW-1185">Reference proteome</keyword>
<evidence type="ECO:0000256" key="10">
    <source>
        <dbReference type="SAM" id="MobiDB-lite"/>
    </source>
</evidence>
<feature type="region of interest" description="Disordered" evidence="10">
    <location>
        <begin position="1"/>
        <end position="98"/>
    </location>
</feature>
<dbReference type="Proteomes" id="UP001629745">
    <property type="component" value="Unassembled WGS sequence"/>
</dbReference>
<proteinExistence type="inferred from homology"/>
<comment type="subcellular location">
    <subcellularLocation>
        <location evidence="9">Cell membrane</location>
        <topology evidence="9">Single-pass membrane protein</topology>
    </subcellularLocation>
    <subcellularLocation>
        <location evidence="1">Membrane</location>
    </subcellularLocation>
</comment>
<evidence type="ECO:0000313" key="12">
    <source>
        <dbReference type="Proteomes" id="UP001629745"/>
    </source>
</evidence>
<keyword evidence="6 9" id="KW-1133">Transmembrane helix</keyword>
<dbReference type="RefSeq" id="WP_420165172.1">
    <property type="nucleotide sequence ID" value="NZ_JBDLNV010000005.1"/>
</dbReference>
<comment type="caution">
    <text evidence="11">The sequence shown here is derived from an EMBL/GenBank/DDBJ whole genome shotgun (WGS) entry which is preliminary data.</text>
</comment>
<evidence type="ECO:0000256" key="3">
    <source>
        <dbReference type="ARBA" id="ARBA00022475"/>
    </source>
</evidence>
<dbReference type="HAMAP" id="MF_00422">
    <property type="entry name" value="SecE"/>
    <property type="match status" value="1"/>
</dbReference>
<gene>
    <name evidence="9 11" type="primary">secE</name>
    <name evidence="11" type="ORF">ABEU20_003228</name>
</gene>
<dbReference type="Pfam" id="PF00584">
    <property type="entry name" value="SecE"/>
    <property type="match status" value="1"/>
</dbReference>
<evidence type="ECO:0000256" key="8">
    <source>
        <dbReference type="ARBA" id="ARBA00023136"/>
    </source>
</evidence>